<comment type="caution">
    <text evidence="4">The sequence shown here is derived from an EMBL/GenBank/DDBJ whole genome shotgun (WGS) entry which is preliminary data.</text>
</comment>
<dbReference type="GO" id="GO:0008270">
    <property type="term" value="F:zinc ion binding"/>
    <property type="evidence" value="ECO:0007669"/>
    <property type="project" value="InterPro"/>
</dbReference>
<dbReference type="Gene3D" id="1.25.40.10">
    <property type="entry name" value="Tetratricopeptide repeat domain"/>
    <property type="match status" value="5"/>
</dbReference>
<dbReference type="PROSITE" id="PS51375">
    <property type="entry name" value="PPR"/>
    <property type="match status" value="7"/>
</dbReference>
<dbReference type="Pfam" id="PF14432">
    <property type="entry name" value="DYW_deaminase"/>
    <property type="match status" value="1"/>
</dbReference>
<feature type="domain" description="DYW" evidence="3">
    <location>
        <begin position="594"/>
        <end position="687"/>
    </location>
</feature>
<dbReference type="InterPro" id="IPR011990">
    <property type="entry name" value="TPR-like_helical_dom_sf"/>
</dbReference>
<dbReference type="Pfam" id="PF20431">
    <property type="entry name" value="E_motif"/>
    <property type="match status" value="1"/>
</dbReference>
<dbReference type="EMBL" id="JAUJYN010000003">
    <property type="protein sequence ID" value="KAK1275459.1"/>
    <property type="molecule type" value="Genomic_DNA"/>
</dbReference>
<feature type="repeat" description="PPR" evidence="2">
    <location>
        <begin position="142"/>
        <end position="176"/>
    </location>
</feature>
<feature type="repeat" description="PPR" evidence="2">
    <location>
        <begin position="414"/>
        <end position="449"/>
    </location>
</feature>
<dbReference type="InterPro" id="IPR046848">
    <property type="entry name" value="E_motif"/>
</dbReference>
<gene>
    <name evidence="4" type="ORF">QJS04_geneDACA016055</name>
</gene>
<evidence type="ECO:0000313" key="4">
    <source>
        <dbReference type="EMBL" id="KAK1275459.1"/>
    </source>
</evidence>
<dbReference type="FunFam" id="1.25.40.10:FF:000393">
    <property type="entry name" value="Pentatricopeptide repeat-containing protein At1g20230"/>
    <property type="match status" value="1"/>
</dbReference>
<organism evidence="4 5">
    <name type="scientific">Acorus gramineus</name>
    <name type="common">Dwarf sweet flag</name>
    <dbReference type="NCBI Taxonomy" id="55184"/>
    <lineage>
        <taxon>Eukaryota</taxon>
        <taxon>Viridiplantae</taxon>
        <taxon>Streptophyta</taxon>
        <taxon>Embryophyta</taxon>
        <taxon>Tracheophyta</taxon>
        <taxon>Spermatophyta</taxon>
        <taxon>Magnoliopsida</taxon>
        <taxon>Liliopsida</taxon>
        <taxon>Acoraceae</taxon>
        <taxon>Acorus</taxon>
    </lineage>
</organism>
<feature type="repeat" description="PPR" evidence="2">
    <location>
        <begin position="41"/>
        <end position="75"/>
    </location>
</feature>
<dbReference type="PANTHER" id="PTHR47926">
    <property type="entry name" value="PENTATRICOPEPTIDE REPEAT-CONTAINING PROTEIN"/>
    <property type="match status" value="1"/>
</dbReference>
<reference evidence="4" key="2">
    <citation type="submission" date="2023-06" db="EMBL/GenBank/DDBJ databases">
        <authorList>
            <person name="Ma L."/>
            <person name="Liu K.-W."/>
            <person name="Li Z."/>
            <person name="Hsiao Y.-Y."/>
            <person name="Qi Y."/>
            <person name="Fu T."/>
            <person name="Tang G."/>
            <person name="Zhang D."/>
            <person name="Sun W.-H."/>
            <person name="Liu D.-K."/>
            <person name="Li Y."/>
            <person name="Chen G.-Z."/>
            <person name="Liu X.-D."/>
            <person name="Liao X.-Y."/>
            <person name="Jiang Y.-T."/>
            <person name="Yu X."/>
            <person name="Hao Y."/>
            <person name="Huang J."/>
            <person name="Zhao X.-W."/>
            <person name="Ke S."/>
            <person name="Chen Y.-Y."/>
            <person name="Wu W.-L."/>
            <person name="Hsu J.-L."/>
            <person name="Lin Y.-F."/>
            <person name="Huang M.-D."/>
            <person name="Li C.-Y."/>
            <person name="Huang L."/>
            <person name="Wang Z.-W."/>
            <person name="Zhao X."/>
            <person name="Zhong W.-Y."/>
            <person name="Peng D.-H."/>
            <person name="Ahmad S."/>
            <person name="Lan S."/>
            <person name="Zhang J.-S."/>
            <person name="Tsai W.-C."/>
            <person name="Van De Peer Y."/>
            <person name="Liu Z.-J."/>
        </authorList>
    </citation>
    <scope>NUCLEOTIDE SEQUENCE</scope>
    <source>
        <strain evidence="4">SCP</strain>
        <tissue evidence="4">Leaves</tissue>
    </source>
</reference>
<evidence type="ECO:0000259" key="3">
    <source>
        <dbReference type="Pfam" id="PF14432"/>
    </source>
</evidence>
<dbReference type="PANTHER" id="PTHR47926:SF426">
    <property type="entry name" value="TETRATRICOPEPTIDE-LIKE HELICAL DOMAIN SUPERFAMILY, DYW DOMAIN-CONTAINING PROTEIN"/>
    <property type="match status" value="1"/>
</dbReference>
<dbReference type="Proteomes" id="UP001179952">
    <property type="component" value="Unassembled WGS sequence"/>
</dbReference>
<dbReference type="AlphaFoldDB" id="A0AAV9BFH5"/>
<dbReference type="GO" id="GO:0009451">
    <property type="term" value="P:RNA modification"/>
    <property type="evidence" value="ECO:0007669"/>
    <property type="project" value="InterPro"/>
</dbReference>
<dbReference type="InterPro" id="IPR002885">
    <property type="entry name" value="PPR_rpt"/>
</dbReference>
<dbReference type="Pfam" id="PF01535">
    <property type="entry name" value="PPR"/>
    <property type="match status" value="4"/>
</dbReference>
<proteinExistence type="predicted"/>
<accession>A0AAV9BFH5</accession>
<dbReference type="NCBIfam" id="TIGR00756">
    <property type="entry name" value="PPR"/>
    <property type="match status" value="7"/>
</dbReference>
<keyword evidence="5" id="KW-1185">Reference proteome</keyword>
<feature type="repeat" description="PPR" evidence="2">
    <location>
        <begin position="379"/>
        <end position="413"/>
    </location>
</feature>
<feature type="repeat" description="PPR" evidence="2">
    <location>
        <begin position="111"/>
        <end position="141"/>
    </location>
</feature>
<name>A0AAV9BFH5_ACOGR</name>
<dbReference type="FunFam" id="1.25.40.10:FF:000090">
    <property type="entry name" value="Pentatricopeptide repeat-containing protein, chloroplastic"/>
    <property type="match status" value="1"/>
</dbReference>
<protein>
    <submittedName>
        <fullName evidence="4">Pentatricopeptide repeat-containing protein</fullName>
    </submittedName>
</protein>
<feature type="repeat" description="PPR" evidence="2">
    <location>
        <begin position="278"/>
        <end position="312"/>
    </location>
</feature>
<sequence length="687" mass="76720">MLSRTPTNLPPHLSLKFFKIYLNAGDLERARKAFDGMPDPDLRSWTALITTYAKRGLPRESVRLYDELRKKRIKPDKFVLLSAAKACAALVDLAKARDVHKDAVEYGFGSDLVLGNALIDMYGKCGSHEEARRVFGELVERDVISWTSLVAAYLNSGLPSDAFHVLRNMGSKGAKPNSVTLSTILPACSNLRALNSGREIHGFAMRNGFSENVFVSSGLVDMYAKCLRVRQARVVFDNMAKRDLISWNVILSACFSNSDCEEGLKIFDRMRTEGIKTNPASWNSMIGGCVQNGRTDRALDFLVQMQDFGFKPEKITMAAILPACTDLECLNRGREIHGYSIRHAFVEDMIITTALVLMYAKCGDLEISRKIFAQMPKKDTVAWNTIILANSMHGCGREALSLFKEMIDSGIKPNSVTFTTVLTGCSHSRLVDDGRAIFNSMKSNHGLEPDADHHSCMTDILSRAGRLEEAYKFIQEMPIEPTPGAWGSLLGACRVYKNADLGRIAASHLLEIEPDNPGNYVLLYNLLINSKLLGEASMVRKVMRERGIAKEPGRSWVLVQNRVYSFVKGDRRNERSNEIYMFVEEMMMKMRLAGHAPDTDFALQDVDCEEKELGLCGHSEKLAVAFGILNLRSGGSSVRVFKNLRICGDCHNTIKFISRTVGVQISVRDSLRFHHFRDGVCSCGDFW</sequence>
<reference evidence="4" key="1">
    <citation type="journal article" date="2023" name="Nat. Commun.">
        <title>Diploid and tetraploid genomes of Acorus and the evolution of monocots.</title>
        <authorList>
            <person name="Ma L."/>
            <person name="Liu K.W."/>
            <person name="Li Z."/>
            <person name="Hsiao Y.Y."/>
            <person name="Qi Y."/>
            <person name="Fu T."/>
            <person name="Tang G.D."/>
            <person name="Zhang D."/>
            <person name="Sun W.H."/>
            <person name="Liu D.K."/>
            <person name="Li Y."/>
            <person name="Chen G.Z."/>
            <person name="Liu X.D."/>
            <person name="Liao X.Y."/>
            <person name="Jiang Y.T."/>
            <person name="Yu X."/>
            <person name="Hao Y."/>
            <person name="Huang J."/>
            <person name="Zhao X.W."/>
            <person name="Ke S."/>
            <person name="Chen Y.Y."/>
            <person name="Wu W.L."/>
            <person name="Hsu J.L."/>
            <person name="Lin Y.F."/>
            <person name="Huang M.D."/>
            <person name="Li C.Y."/>
            <person name="Huang L."/>
            <person name="Wang Z.W."/>
            <person name="Zhao X."/>
            <person name="Zhong W.Y."/>
            <person name="Peng D.H."/>
            <person name="Ahmad S."/>
            <person name="Lan S."/>
            <person name="Zhang J.S."/>
            <person name="Tsai W.C."/>
            <person name="Van de Peer Y."/>
            <person name="Liu Z.J."/>
        </authorList>
    </citation>
    <scope>NUCLEOTIDE SEQUENCE</scope>
    <source>
        <strain evidence="4">SCP</strain>
    </source>
</reference>
<dbReference type="InterPro" id="IPR046960">
    <property type="entry name" value="PPR_At4g14850-like_plant"/>
</dbReference>
<evidence type="ECO:0000256" key="1">
    <source>
        <dbReference type="ARBA" id="ARBA00022737"/>
    </source>
</evidence>
<dbReference type="InterPro" id="IPR032867">
    <property type="entry name" value="DYW_dom"/>
</dbReference>
<dbReference type="FunFam" id="1.25.40.10:FF:000344">
    <property type="entry name" value="Pentatricopeptide repeat-containing protein"/>
    <property type="match status" value="1"/>
</dbReference>
<dbReference type="SUPFAM" id="SSF48452">
    <property type="entry name" value="TPR-like"/>
    <property type="match status" value="1"/>
</dbReference>
<feature type="repeat" description="PPR" evidence="2">
    <location>
        <begin position="243"/>
        <end position="277"/>
    </location>
</feature>
<dbReference type="GO" id="GO:0003723">
    <property type="term" value="F:RNA binding"/>
    <property type="evidence" value="ECO:0007669"/>
    <property type="project" value="InterPro"/>
</dbReference>
<evidence type="ECO:0000313" key="5">
    <source>
        <dbReference type="Proteomes" id="UP001179952"/>
    </source>
</evidence>
<dbReference type="Pfam" id="PF13041">
    <property type="entry name" value="PPR_2"/>
    <property type="match status" value="2"/>
</dbReference>
<evidence type="ECO:0000256" key="2">
    <source>
        <dbReference type="PROSITE-ProRule" id="PRU00708"/>
    </source>
</evidence>
<keyword evidence="1" id="KW-0677">Repeat</keyword>